<dbReference type="EMBL" id="MLJW01000052">
    <property type="protein sequence ID" value="OIR05181.1"/>
    <property type="molecule type" value="Genomic_DNA"/>
</dbReference>
<dbReference type="EC" id="5.2.1.8" evidence="2"/>
<evidence type="ECO:0000256" key="1">
    <source>
        <dbReference type="ARBA" id="ARBA00000971"/>
    </source>
</evidence>
<sequence>MRSLRLLLVGLTAALFVGSIPSLFAQFDPLSFKDQAIVDKRWPNAKKTITGLRYVITQEGHGAPAQPGDVVSVIYRGMLLDGTVFNEFLDPTKPFTFRLGRGQVIDGWDQGLRFMNEGCKMVLIVPYELGYGTLGNPPAVPRKSTLVFEIQMLKIQREAPPPPLPPEPKKKKHWWQHF</sequence>
<comment type="caution">
    <text evidence="7">The sequence shown here is derived from an EMBL/GenBank/DDBJ whole genome shotgun (WGS) entry which is preliminary data.</text>
</comment>
<dbReference type="PANTHER" id="PTHR45779:SF7">
    <property type="entry name" value="PEPTIDYLPROLYL ISOMERASE"/>
    <property type="match status" value="1"/>
</dbReference>
<dbReference type="GO" id="GO:0003755">
    <property type="term" value="F:peptidyl-prolyl cis-trans isomerase activity"/>
    <property type="evidence" value="ECO:0007669"/>
    <property type="project" value="UniProtKB-KW"/>
</dbReference>
<proteinExistence type="predicted"/>
<keyword evidence="3" id="KW-0697">Rotamase</keyword>
<protein>
    <recommendedName>
        <fullName evidence="2">peptidylprolyl isomerase</fullName>
        <ecNumber evidence="2">5.2.1.8</ecNumber>
    </recommendedName>
</protein>
<gene>
    <name evidence="7" type="primary">fbp_11</name>
    <name evidence="7" type="ORF">GALL_127390</name>
</gene>
<dbReference type="GO" id="GO:0005783">
    <property type="term" value="C:endoplasmic reticulum"/>
    <property type="evidence" value="ECO:0007669"/>
    <property type="project" value="TreeGrafter"/>
</dbReference>
<evidence type="ECO:0000256" key="4">
    <source>
        <dbReference type="ARBA" id="ARBA00023235"/>
    </source>
</evidence>
<organism evidence="7">
    <name type="scientific">mine drainage metagenome</name>
    <dbReference type="NCBI Taxonomy" id="410659"/>
    <lineage>
        <taxon>unclassified sequences</taxon>
        <taxon>metagenomes</taxon>
        <taxon>ecological metagenomes</taxon>
    </lineage>
</organism>
<dbReference type="InterPro" id="IPR001179">
    <property type="entry name" value="PPIase_FKBP_dom"/>
</dbReference>
<evidence type="ECO:0000256" key="2">
    <source>
        <dbReference type="ARBA" id="ARBA00013194"/>
    </source>
</evidence>
<dbReference type="Pfam" id="PF00254">
    <property type="entry name" value="FKBP_C"/>
    <property type="match status" value="1"/>
</dbReference>
<dbReference type="AlphaFoldDB" id="A0A1J5SM50"/>
<dbReference type="InterPro" id="IPR044609">
    <property type="entry name" value="FKBP2/11"/>
</dbReference>
<dbReference type="InterPro" id="IPR046357">
    <property type="entry name" value="PPIase_dom_sf"/>
</dbReference>
<dbReference type="FunFam" id="3.10.50.40:FF:000006">
    <property type="entry name" value="Peptidyl-prolyl cis-trans isomerase"/>
    <property type="match status" value="1"/>
</dbReference>
<feature type="compositionally biased region" description="Basic residues" evidence="5">
    <location>
        <begin position="169"/>
        <end position="178"/>
    </location>
</feature>
<accession>A0A1J5SM50</accession>
<evidence type="ECO:0000259" key="6">
    <source>
        <dbReference type="PROSITE" id="PS50059"/>
    </source>
</evidence>
<evidence type="ECO:0000313" key="7">
    <source>
        <dbReference type="EMBL" id="OIR05181.1"/>
    </source>
</evidence>
<dbReference type="Gene3D" id="3.10.50.40">
    <property type="match status" value="1"/>
</dbReference>
<evidence type="ECO:0000256" key="5">
    <source>
        <dbReference type="SAM" id="MobiDB-lite"/>
    </source>
</evidence>
<name>A0A1J5SM50_9ZZZZ</name>
<keyword evidence="4 7" id="KW-0413">Isomerase</keyword>
<comment type="catalytic activity">
    <reaction evidence="1">
        <text>[protein]-peptidylproline (omega=180) = [protein]-peptidylproline (omega=0)</text>
        <dbReference type="Rhea" id="RHEA:16237"/>
        <dbReference type="Rhea" id="RHEA-COMP:10747"/>
        <dbReference type="Rhea" id="RHEA-COMP:10748"/>
        <dbReference type="ChEBI" id="CHEBI:83833"/>
        <dbReference type="ChEBI" id="CHEBI:83834"/>
        <dbReference type="EC" id="5.2.1.8"/>
    </reaction>
</comment>
<dbReference type="SUPFAM" id="SSF54534">
    <property type="entry name" value="FKBP-like"/>
    <property type="match status" value="1"/>
</dbReference>
<reference evidence="7" key="1">
    <citation type="submission" date="2016-10" db="EMBL/GenBank/DDBJ databases">
        <title>Sequence of Gallionella enrichment culture.</title>
        <authorList>
            <person name="Poehlein A."/>
            <person name="Muehling M."/>
            <person name="Daniel R."/>
        </authorList>
    </citation>
    <scope>NUCLEOTIDE SEQUENCE</scope>
</reference>
<dbReference type="PROSITE" id="PS50059">
    <property type="entry name" value="FKBP_PPIASE"/>
    <property type="match status" value="1"/>
</dbReference>
<dbReference type="PANTHER" id="PTHR45779">
    <property type="entry name" value="PEPTIDYLPROLYL ISOMERASE"/>
    <property type="match status" value="1"/>
</dbReference>
<feature type="domain" description="PPIase FKBP-type" evidence="6">
    <location>
        <begin position="68"/>
        <end position="156"/>
    </location>
</feature>
<feature type="region of interest" description="Disordered" evidence="5">
    <location>
        <begin position="158"/>
        <end position="178"/>
    </location>
</feature>
<evidence type="ECO:0000256" key="3">
    <source>
        <dbReference type="ARBA" id="ARBA00023110"/>
    </source>
</evidence>